<reference evidence="3" key="1">
    <citation type="submission" date="2015-08" db="EMBL/GenBank/DDBJ databases">
        <title>Vibrio galatheae sp. nov., a novel member of the Vibrionaceae family isolated from the Solomon Islands.</title>
        <authorList>
            <person name="Giubergia S."/>
            <person name="Machado H."/>
            <person name="Mateiu R.V."/>
            <person name="Gram L."/>
        </authorList>
    </citation>
    <scope>NUCLEOTIDE SEQUENCE [LARGE SCALE GENOMIC DNA]</scope>
    <source>
        <strain evidence="3">DSM 19584</strain>
    </source>
</reference>
<dbReference type="Proteomes" id="UP000037515">
    <property type="component" value="Unassembled WGS sequence"/>
</dbReference>
<evidence type="ECO:0000259" key="1">
    <source>
        <dbReference type="PROSITE" id="PS51186"/>
    </source>
</evidence>
<dbReference type="Gene3D" id="3.40.630.30">
    <property type="match status" value="1"/>
</dbReference>
<sequence>MINIQRMESQRHLKYVERLKVESEQLKFVGTIEEILSGLELECEPHVILNENEVVGFFLLDLGFAKRYGFAESDCVGLRAFFIDHRHQGKRYGTKSVEQLRHHVKKYYPKTSSIYLTVNCKNPIAKSCYLKAGFEDTAELYLGGAAGPQHIMRLMI</sequence>
<protein>
    <submittedName>
        <fullName evidence="2">Acetyltransferase</fullName>
    </submittedName>
</protein>
<dbReference type="InterPro" id="IPR016181">
    <property type="entry name" value="Acyl_CoA_acyltransferase"/>
</dbReference>
<proteinExistence type="predicted"/>
<gene>
    <name evidence="2" type="ORF">AKJ17_08630</name>
</gene>
<dbReference type="AlphaFoldDB" id="A0A0M0HP36"/>
<organism evidence="2 3">
    <name type="scientific">Vibrio nereis</name>
    <dbReference type="NCBI Taxonomy" id="693"/>
    <lineage>
        <taxon>Bacteria</taxon>
        <taxon>Pseudomonadati</taxon>
        <taxon>Pseudomonadota</taxon>
        <taxon>Gammaproteobacteria</taxon>
        <taxon>Vibrionales</taxon>
        <taxon>Vibrionaceae</taxon>
        <taxon>Vibrio</taxon>
    </lineage>
</organism>
<dbReference type="EMBL" id="LHPJ01000007">
    <property type="protein sequence ID" value="KOO03413.1"/>
    <property type="molecule type" value="Genomic_DNA"/>
</dbReference>
<feature type="domain" description="N-acetyltransferase" evidence="1">
    <location>
        <begin position="2"/>
        <end position="156"/>
    </location>
</feature>
<name>A0A0M0HP36_VIBNE</name>
<dbReference type="PATRIC" id="fig|693.5.peg.1765"/>
<dbReference type="PROSITE" id="PS51186">
    <property type="entry name" value="GNAT"/>
    <property type="match status" value="1"/>
</dbReference>
<dbReference type="RefSeq" id="WP_053395400.1">
    <property type="nucleotide sequence ID" value="NZ_LHPJ01000007.1"/>
</dbReference>
<dbReference type="InterPro" id="IPR000182">
    <property type="entry name" value="GNAT_dom"/>
</dbReference>
<evidence type="ECO:0000313" key="2">
    <source>
        <dbReference type="EMBL" id="KOO03413.1"/>
    </source>
</evidence>
<accession>A0A0M0HP36</accession>
<dbReference type="Pfam" id="PF00583">
    <property type="entry name" value="Acetyltransf_1"/>
    <property type="match status" value="1"/>
</dbReference>
<keyword evidence="3" id="KW-1185">Reference proteome</keyword>
<comment type="caution">
    <text evidence="2">The sequence shown here is derived from an EMBL/GenBank/DDBJ whole genome shotgun (WGS) entry which is preliminary data.</text>
</comment>
<dbReference type="GO" id="GO:0016747">
    <property type="term" value="F:acyltransferase activity, transferring groups other than amino-acyl groups"/>
    <property type="evidence" value="ECO:0007669"/>
    <property type="project" value="InterPro"/>
</dbReference>
<dbReference type="STRING" id="693.AKJ17_08630"/>
<dbReference type="SUPFAM" id="SSF55729">
    <property type="entry name" value="Acyl-CoA N-acyltransferases (Nat)"/>
    <property type="match status" value="1"/>
</dbReference>
<evidence type="ECO:0000313" key="3">
    <source>
        <dbReference type="Proteomes" id="UP000037515"/>
    </source>
</evidence>
<keyword evidence="2" id="KW-0808">Transferase</keyword>
<dbReference type="OrthoDB" id="8304386at2"/>